<reference evidence="1 2" key="1">
    <citation type="submission" date="2020-06" db="EMBL/GenBank/DDBJ databases">
        <title>The yeast mating-type switching endonuclease HO is a domesticated member of an unorthodox homing genetic element family.</title>
        <authorList>
            <person name="Coughlan A.Y."/>
            <person name="Lombardi L."/>
            <person name="Braun-Galleani S."/>
            <person name="Martos A.R."/>
            <person name="Galeote V."/>
            <person name="Bigey F."/>
            <person name="Dequin S."/>
            <person name="Byrne K.P."/>
            <person name="Wolfe K.H."/>
        </authorList>
    </citation>
    <scope>NUCLEOTIDE SEQUENCE [LARGE SCALE GENOMIC DNA]</scope>
    <source>
        <strain evidence="1 2">CBS2947</strain>
    </source>
</reference>
<sequence length="338" mass="38490">MISYTPTKSLVTRHSEETLGLALAVGDGEMSEGRLPDLSTCLEFCLSAKKNLLFFYSKSCDKYGEIDVERQANAVKSLVEHRFSLNKIVCRVINQVVEQNEQQLNETEICIFTGMETLDEHEQARLVQSIAHNENLVLIAMVPWESGIDGGTRNVDTDKSLRSSINLRDWLKHRFWLACYDLHRGHSIPPPIEIEDFKTIDDQVCCKHLIRRYILDIIVHIRMHRLLDITKGGGAHTGSLHDIVTLAKLISYYKFGKKFVTPEHVKMACIWYFPLHLELVRNASMDISVLYGSRPDMVDGFLEKIAQLKVAQSNMAQNPLFLETLVVKDVLKKVVPPV</sequence>
<protein>
    <recommendedName>
        <fullName evidence="3">Maintenance of telomere capping protein 2</fullName>
    </recommendedName>
</protein>
<dbReference type="Proteomes" id="UP000510647">
    <property type="component" value="Chromosome 1"/>
</dbReference>
<gene>
    <name evidence="1" type="ORF">HG537_0A04090</name>
</gene>
<evidence type="ECO:0000313" key="1">
    <source>
        <dbReference type="EMBL" id="QLQ78162.1"/>
    </source>
</evidence>
<evidence type="ECO:0008006" key="3">
    <source>
        <dbReference type="Google" id="ProtNLM"/>
    </source>
</evidence>
<name>A0A7H9HPD8_9SACH</name>
<evidence type="ECO:0000313" key="2">
    <source>
        <dbReference type="Proteomes" id="UP000510647"/>
    </source>
</evidence>
<accession>A0A7H9HPD8</accession>
<dbReference type="EMBL" id="CP059267">
    <property type="protein sequence ID" value="QLQ78162.1"/>
    <property type="molecule type" value="Genomic_DNA"/>
</dbReference>
<keyword evidence="2" id="KW-1185">Reference proteome</keyword>
<dbReference type="OrthoDB" id="5582146at2759"/>
<dbReference type="AlphaFoldDB" id="A0A7H9HPD8"/>
<proteinExistence type="predicted"/>
<organism evidence="1 2">
    <name type="scientific">Torulaspora globosa</name>
    <dbReference type="NCBI Taxonomy" id="48254"/>
    <lineage>
        <taxon>Eukaryota</taxon>
        <taxon>Fungi</taxon>
        <taxon>Dikarya</taxon>
        <taxon>Ascomycota</taxon>
        <taxon>Saccharomycotina</taxon>
        <taxon>Saccharomycetes</taxon>
        <taxon>Saccharomycetales</taxon>
        <taxon>Saccharomycetaceae</taxon>
        <taxon>Torulaspora</taxon>
    </lineage>
</organism>